<evidence type="ECO:0000256" key="1">
    <source>
        <dbReference type="SAM" id="Phobius"/>
    </source>
</evidence>
<dbReference type="AlphaFoldDB" id="A0A7S4SYI3"/>
<evidence type="ECO:0000313" key="2">
    <source>
        <dbReference type="EMBL" id="CAE4659304.1"/>
    </source>
</evidence>
<name>A0A7S4SYI3_9STRA</name>
<dbReference type="EMBL" id="HBNS01056046">
    <property type="protein sequence ID" value="CAE4659304.1"/>
    <property type="molecule type" value="Transcribed_RNA"/>
</dbReference>
<keyword evidence="1" id="KW-0472">Membrane</keyword>
<gene>
    <name evidence="2" type="ORF">DBRI00130_LOCUS40458</name>
</gene>
<evidence type="ECO:0008006" key="3">
    <source>
        <dbReference type="Google" id="ProtNLM"/>
    </source>
</evidence>
<keyword evidence="1" id="KW-1133">Transmembrane helix</keyword>
<proteinExistence type="predicted"/>
<organism evidence="2">
    <name type="scientific">Ditylum brightwellii</name>
    <dbReference type="NCBI Taxonomy" id="49249"/>
    <lineage>
        <taxon>Eukaryota</taxon>
        <taxon>Sar</taxon>
        <taxon>Stramenopiles</taxon>
        <taxon>Ochrophyta</taxon>
        <taxon>Bacillariophyta</taxon>
        <taxon>Mediophyceae</taxon>
        <taxon>Lithodesmiophycidae</taxon>
        <taxon>Lithodesmiales</taxon>
        <taxon>Lithodesmiaceae</taxon>
        <taxon>Ditylum</taxon>
    </lineage>
</organism>
<accession>A0A7S4SYI3</accession>
<reference evidence="2" key="1">
    <citation type="submission" date="2021-01" db="EMBL/GenBank/DDBJ databases">
        <authorList>
            <person name="Corre E."/>
            <person name="Pelletier E."/>
            <person name="Niang G."/>
            <person name="Scheremetjew M."/>
            <person name="Finn R."/>
            <person name="Kale V."/>
            <person name="Holt S."/>
            <person name="Cochrane G."/>
            <person name="Meng A."/>
            <person name="Brown T."/>
            <person name="Cohen L."/>
        </authorList>
    </citation>
    <scope>NUCLEOTIDE SEQUENCE</scope>
    <source>
        <strain evidence="2">GSO104</strain>
    </source>
</reference>
<keyword evidence="1" id="KW-0812">Transmembrane</keyword>
<sequence length="373" mass="42154">MQWQRRWHVSVIVPLGLVLLIANTGLLSFLNKEDPFVTYSRRLRSASEQVRDAHLYALAAMEGLKFEELYAAVMAAKDAAASSSEESRARISEAEDRLNEKEAKPRIHTFWEPLDDTGMTTESNEAMLRLWEAAWQAAGWEPVVLTMEDAMQHPDFENINRTLSTDMPFGGYDLICFLRYLAMSMAGGGWMSDYDVFPLNPLEKGGSAAQLPNGGTFTLYEKQLVGPGAVPSLASGRQTEWDRIAHLIYENALEHREADFWSDFYAFIDIDKNKDGLYKIEDGVLQGRRALTGRVWQQSDCGITEEKIAVHFAHDAIIRGQTRTDEVMSDRPRIAQSWLEMWATKCEIVPFVDAPMEISVFAHLTSQNAFQTS</sequence>
<protein>
    <recommendedName>
        <fullName evidence="3">Alpha 1,4-glycosyltransferase domain-containing protein</fullName>
    </recommendedName>
</protein>
<feature type="transmembrane region" description="Helical" evidence="1">
    <location>
        <begin position="7"/>
        <end position="30"/>
    </location>
</feature>